<sequence>MSKTNAISNGDIAIAVLAMAIVVVASNFLVQFPVEGTVGGLQLADLLTWGAFTYPAAFLVTDLTNRRFGPAAARRVVYAGFVLAVGLSVVLATPRLAVASGSAFLVAQLLDVMLFNRLRRAVWWKAPIVSSVIGSLVDTLIFFSIAFSPLFSGLLGYHDDFAVENAPLFGIFAAELPRWISWALGDLTVKLAVALFLLAPYRILFAFIRPMQDAAPEAGSAPVSR</sequence>
<comment type="function">
    <text evidence="1">Involved in the import of queuosine (Q) precursors, required for Q precursor salvage.</text>
</comment>
<name>A0ABU7ZQB0_9HYPH</name>
<proteinExistence type="inferred from homology"/>
<keyword evidence="1" id="KW-0472">Membrane</keyword>
<dbReference type="RefSeq" id="WP_334252081.1">
    <property type="nucleotide sequence ID" value="NZ_JBAKBE010000008.1"/>
</dbReference>
<dbReference type="InterPro" id="IPR003744">
    <property type="entry name" value="YhhQ"/>
</dbReference>
<comment type="similarity">
    <text evidence="1">Belongs to the vitamin uptake transporter (VUT/ECF) (TC 2.A.88) family. Q precursor transporter subfamily.</text>
</comment>
<feature type="transmembrane region" description="Helical" evidence="1">
    <location>
        <begin position="128"/>
        <end position="151"/>
    </location>
</feature>
<feature type="transmembrane region" description="Helical" evidence="1">
    <location>
        <begin position="98"/>
        <end position="116"/>
    </location>
</feature>
<feature type="transmembrane region" description="Helical" evidence="1">
    <location>
        <begin position="179"/>
        <end position="201"/>
    </location>
</feature>
<feature type="transmembrane region" description="Helical" evidence="1">
    <location>
        <begin position="46"/>
        <end position="64"/>
    </location>
</feature>
<keyword evidence="1" id="KW-0813">Transport</keyword>
<feature type="transmembrane region" description="Helical" evidence="1">
    <location>
        <begin position="76"/>
        <end position="92"/>
    </location>
</feature>
<evidence type="ECO:0000256" key="1">
    <source>
        <dbReference type="HAMAP-Rule" id="MF_02088"/>
    </source>
</evidence>
<evidence type="ECO:0000313" key="2">
    <source>
        <dbReference type="EMBL" id="MEH0097419.1"/>
    </source>
</evidence>
<reference evidence="2 3" key="1">
    <citation type="submission" date="2024-02" db="EMBL/GenBank/DDBJ databases">
        <title>A new putative Pannonibacter species isolated from two cases of bloodstream infections in paediatric patients.</title>
        <authorList>
            <person name="Castellana S."/>
            <person name="De Laurentiis V."/>
            <person name="Grassi M."/>
            <person name="De Leonardis F."/>
            <person name="Mosca A."/>
            <person name="De Carlo C."/>
            <person name="Sparapano E."/>
            <person name="Ronga L."/>
            <person name="Santacroce L."/>
            <person name="Chironna M."/>
            <person name="De Robertis A."/>
            <person name="Bianco A."/>
            <person name="Del Sambro L."/>
            <person name="Capozzi L."/>
            <person name="Parisi A."/>
        </authorList>
    </citation>
    <scope>NUCLEOTIDE SEQUENCE [LARGE SCALE GENOMIC DNA]</scope>
    <source>
        <strain evidence="2 3">Pt2</strain>
    </source>
</reference>
<comment type="caution">
    <text evidence="2">The sequence shown here is derived from an EMBL/GenBank/DDBJ whole genome shotgun (WGS) entry which is preliminary data.</text>
</comment>
<dbReference type="Pfam" id="PF02592">
    <property type="entry name" value="Vut_1"/>
    <property type="match status" value="1"/>
</dbReference>
<organism evidence="2 3">
    <name type="scientific">Pannonibacter anstelovis</name>
    <dbReference type="NCBI Taxonomy" id="3121537"/>
    <lineage>
        <taxon>Bacteria</taxon>
        <taxon>Pseudomonadati</taxon>
        <taxon>Pseudomonadota</taxon>
        <taxon>Alphaproteobacteria</taxon>
        <taxon>Hyphomicrobiales</taxon>
        <taxon>Stappiaceae</taxon>
        <taxon>Pannonibacter</taxon>
    </lineage>
</organism>
<comment type="subcellular location">
    <subcellularLocation>
        <location evidence="1">Cell inner membrane</location>
        <topology evidence="1">Multi-pass membrane protein</topology>
    </subcellularLocation>
</comment>
<keyword evidence="1" id="KW-1133">Transmembrane helix</keyword>
<dbReference type="NCBIfam" id="TIGR00697">
    <property type="entry name" value="queuosine precursor transporter"/>
    <property type="match status" value="1"/>
</dbReference>
<gene>
    <name evidence="2" type="ORF">V6L76_14240</name>
</gene>
<keyword evidence="3" id="KW-1185">Reference proteome</keyword>
<dbReference type="EMBL" id="JBAKBE010000008">
    <property type="protein sequence ID" value="MEH0097419.1"/>
    <property type="molecule type" value="Genomic_DNA"/>
</dbReference>
<dbReference type="PANTHER" id="PTHR34300">
    <property type="entry name" value="QUEUOSINE PRECURSOR TRANSPORTER-RELATED"/>
    <property type="match status" value="1"/>
</dbReference>
<feature type="transmembrane region" description="Helical" evidence="1">
    <location>
        <begin position="12"/>
        <end position="34"/>
    </location>
</feature>
<dbReference type="Proteomes" id="UP001380822">
    <property type="component" value="Unassembled WGS sequence"/>
</dbReference>
<keyword evidence="1" id="KW-0997">Cell inner membrane</keyword>
<dbReference type="PANTHER" id="PTHR34300:SF1">
    <property type="entry name" value="QUEUOSINE PRECURSOR TRANSPORTER"/>
    <property type="match status" value="1"/>
</dbReference>
<accession>A0ABU7ZQB0</accession>
<dbReference type="HAMAP" id="MF_02088">
    <property type="entry name" value="Q_prec_transport"/>
    <property type="match status" value="1"/>
</dbReference>
<protein>
    <recommendedName>
        <fullName evidence="1">Probable queuosine precursor transporter</fullName>
        <shortName evidence="1">Q precursor transporter</shortName>
    </recommendedName>
</protein>
<keyword evidence="1" id="KW-0812">Transmembrane</keyword>
<evidence type="ECO:0000313" key="3">
    <source>
        <dbReference type="Proteomes" id="UP001380822"/>
    </source>
</evidence>
<keyword evidence="1" id="KW-1003">Cell membrane</keyword>